<keyword evidence="2" id="KW-1185">Reference proteome</keyword>
<dbReference type="EMBL" id="CM009296">
    <property type="protein sequence ID" value="KAI9391646.1"/>
    <property type="molecule type" value="Genomic_DNA"/>
</dbReference>
<reference evidence="1 2" key="1">
    <citation type="journal article" date="2006" name="Science">
        <title>The genome of black cottonwood, Populus trichocarpa (Torr. &amp; Gray).</title>
        <authorList>
            <person name="Tuskan G.A."/>
            <person name="Difazio S."/>
            <person name="Jansson S."/>
            <person name="Bohlmann J."/>
            <person name="Grigoriev I."/>
            <person name="Hellsten U."/>
            <person name="Putnam N."/>
            <person name="Ralph S."/>
            <person name="Rombauts S."/>
            <person name="Salamov A."/>
            <person name="Schein J."/>
            <person name="Sterck L."/>
            <person name="Aerts A."/>
            <person name="Bhalerao R.R."/>
            <person name="Bhalerao R.P."/>
            <person name="Blaudez D."/>
            <person name="Boerjan W."/>
            <person name="Brun A."/>
            <person name="Brunner A."/>
            <person name="Busov V."/>
            <person name="Campbell M."/>
            <person name="Carlson J."/>
            <person name="Chalot M."/>
            <person name="Chapman J."/>
            <person name="Chen G.L."/>
            <person name="Cooper D."/>
            <person name="Coutinho P.M."/>
            <person name="Couturier J."/>
            <person name="Covert S."/>
            <person name="Cronk Q."/>
            <person name="Cunningham R."/>
            <person name="Davis J."/>
            <person name="Degroeve S."/>
            <person name="Dejardin A."/>
            <person name="Depamphilis C."/>
            <person name="Detter J."/>
            <person name="Dirks B."/>
            <person name="Dubchak I."/>
            <person name="Duplessis S."/>
            <person name="Ehlting J."/>
            <person name="Ellis B."/>
            <person name="Gendler K."/>
            <person name="Goodstein D."/>
            <person name="Gribskov M."/>
            <person name="Grimwood J."/>
            <person name="Groover A."/>
            <person name="Gunter L."/>
            <person name="Hamberger B."/>
            <person name="Heinze B."/>
            <person name="Helariutta Y."/>
            <person name="Henrissat B."/>
            <person name="Holligan D."/>
            <person name="Holt R."/>
            <person name="Huang W."/>
            <person name="Islam-Faridi N."/>
            <person name="Jones S."/>
            <person name="Jones-Rhoades M."/>
            <person name="Jorgensen R."/>
            <person name="Joshi C."/>
            <person name="Kangasjarvi J."/>
            <person name="Karlsson J."/>
            <person name="Kelleher C."/>
            <person name="Kirkpatrick R."/>
            <person name="Kirst M."/>
            <person name="Kohler A."/>
            <person name="Kalluri U."/>
            <person name="Larimer F."/>
            <person name="Leebens-Mack J."/>
            <person name="Leple J.C."/>
            <person name="Locascio P."/>
            <person name="Lou Y."/>
            <person name="Lucas S."/>
            <person name="Martin F."/>
            <person name="Montanini B."/>
            <person name="Napoli C."/>
            <person name="Nelson D.R."/>
            <person name="Nelson C."/>
            <person name="Nieminen K."/>
            <person name="Nilsson O."/>
            <person name="Pereda V."/>
            <person name="Peter G."/>
            <person name="Philippe R."/>
            <person name="Pilate G."/>
            <person name="Poliakov A."/>
            <person name="Razumovskaya J."/>
            <person name="Richardson P."/>
            <person name="Rinaldi C."/>
            <person name="Ritland K."/>
            <person name="Rouze P."/>
            <person name="Ryaboy D."/>
            <person name="Schmutz J."/>
            <person name="Schrader J."/>
            <person name="Segerman B."/>
            <person name="Shin H."/>
            <person name="Siddiqui A."/>
            <person name="Sterky F."/>
            <person name="Terry A."/>
            <person name="Tsai C.J."/>
            <person name="Uberbacher E."/>
            <person name="Unneberg P."/>
            <person name="Vahala J."/>
            <person name="Wall K."/>
            <person name="Wessler S."/>
            <person name="Yang G."/>
            <person name="Yin T."/>
            <person name="Douglas C."/>
            <person name="Marra M."/>
            <person name="Sandberg G."/>
            <person name="Van de Peer Y."/>
            <person name="Rokhsar D."/>
        </authorList>
    </citation>
    <scope>NUCLEOTIDE SEQUENCE [LARGE SCALE GENOMIC DNA]</scope>
    <source>
        <strain evidence="2">cv. Nisqually</strain>
    </source>
</reference>
<sequence length="97" mass="11192">MFFLSLNDVLLLASSSSQHTAAPTDPQLFPAPRKHFLLLPAETFKHWQIRPLPRPPPELSPAGRKNSKPRRRQRFTDLKREKSENRSGLKQTCLLCF</sequence>
<name>A0ACC0SQY9_POPTR</name>
<proteinExistence type="predicted"/>
<dbReference type="Proteomes" id="UP000006729">
    <property type="component" value="Chromosome 7"/>
</dbReference>
<gene>
    <name evidence="1" type="ORF">POPTR_007G119351v4</name>
</gene>
<organism evidence="1 2">
    <name type="scientific">Populus trichocarpa</name>
    <name type="common">Western balsam poplar</name>
    <name type="synonym">Populus balsamifera subsp. trichocarpa</name>
    <dbReference type="NCBI Taxonomy" id="3694"/>
    <lineage>
        <taxon>Eukaryota</taxon>
        <taxon>Viridiplantae</taxon>
        <taxon>Streptophyta</taxon>
        <taxon>Embryophyta</taxon>
        <taxon>Tracheophyta</taxon>
        <taxon>Spermatophyta</taxon>
        <taxon>Magnoliopsida</taxon>
        <taxon>eudicotyledons</taxon>
        <taxon>Gunneridae</taxon>
        <taxon>Pentapetalae</taxon>
        <taxon>rosids</taxon>
        <taxon>fabids</taxon>
        <taxon>Malpighiales</taxon>
        <taxon>Salicaceae</taxon>
        <taxon>Saliceae</taxon>
        <taxon>Populus</taxon>
    </lineage>
</organism>
<protein>
    <submittedName>
        <fullName evidence="1">Uncharacterized protein</fullName>
    </submittedName>
</protein>
<accession>A0ACC0SQY9</accession>
<evidence type="ECO:0000313" key="2">
    <source>
        <dbReference type="Proteomes" id="UP000006729"/>
    </source>
</evidence>
<comment type="caution">
    <text evidence="1">The sequence shown here is derived from an EMBL/GenBank/DDBJ whole genome shotgun (WGS) entry which is preliminary data.</text>
</comment>
<evidence type="ECO:0000313" key="1">
    <source>
        <dbReference type="EMBL" id="KAI9391646.1"/>
    </source>
</evidence>